<reference evidence="2" key="1">
    <citation type="journal article" date="2019" name="Int. J. Syst. Evol. Microbiol.">
        <title>The Global Catalogue of Microorganisms (GCM) 10K type strain sequencing project: providing services to taxonomists for standard genome sequencing and annotation.</title>
        <authorList>
            <consortium name="The Broad Institute Genomics Platform"/>
            <consortium name="The Broad Institute Genome Sequencing Center for Infectious Disease"/>
            <person name="Wu L."/>
            <person name="Ma J."/>
        </authorList>
    </citation>
    <scope>NUCLEOTIDE SEQUENCE [LARGE SCALE GENOMIC DNA]</scope>
    <source>
        <strain evidence="2">KCTC 42730</strain>
    </source>
</reference>
<dbReference type="Proteomes" id="UP001595453">
    <property type="component" value="Unassembled WGS sequence"/>
</dbReference>
<evidence type="ECO:0000313" key="2">
    <source>
        <dbReference type="Proteomes" id="UP001595453"/>
    </source>
</evidence>
<gene>
    <name evidence="1" type="ORF">ACFOEE_16605</name>
</gene>
<accession>A0ABV7CNK7</accession>
<keyword evidence="2" id="KW-1185">Reference proteome</keyword>
<dbReference type="Gene3D" id="2.30.30.830">
    <property type="match status" value="1"/>
</dbReference>
<protein>
    <submittedName>
        <fullName evidence="1">Pilus assembly protein PilP</fullName>
    </submittedName>
</protein>
<dbReference type="InterPro" id="IPR007446">
    <property type="entry name" value="PilP"/>
</dbReference>
<dbReference type="PROSITE" id="PS51257">
    <property type="entry name" value="PROKAR_LIPOPROTEIN"/>
    <property type="match status" value="1"/>
</dbReference>
<evidence type="ECO:0000313" key="1">
    <source>
        <dbReference type="EMBL" id="MFC3034128.1"/>
    </source>
</evidence>
<sequence length="179" mass="20323">MMRASLIMISAFLLSACNDNTAEQKEFIDQVKASAVPNVEPMPKMADFEHFPYTAGKLRSPFVLPEPEVIQSNIVQVKNCLHPDPDRLRDPLEKYALDNLAMKGTIAKEGLRWALIRTADQALYRVRKGNYIGLYHGEVINVYPDYLELLELIPDGTGCWKERLTKLEMLEAVESGNRE</sequence>
<dbReference type="Pfam" id="PF04351">
    <property type="entry name" value="PilP"/>
    <property type="match status" value="1"/>
</dbReference>
<proteinExistence type="predicted"/>
<dbReference type="EMBL" id="JBHRSD010000031">
    <property type="protein sequence ID" value="MFC3034128.1"/>
    <property type="molecule type" value="Genomic_DNA"/>
</dbReference>
<dbReference type="RefSeq" id="WP_377126836.1">
    <property type="nucleotide sequence ID" value="NZ_JBHRSD010000031.1"/>
</dbReference>
<organism evidence="1 2">
    <name type="scientific">Pseudoalteromonas fenneropenaei</name>
    <dbReference type="NCBI Taxonomy" id="1737459"/>
    <lineage>
        <taxon>Bacteria</taxon>
        <taxon>Pseudomonadati</taxon>
        <taxon>Pseudomonadota</taxon>
        <taxon>Gammaproteobacteria</taxon>
        <taxon>Alteromonadales</taxon>
        <taxon>Pseudoalteromonadaceae</taxon>
        <taxon>Pseudoalteromonas</taxon>
    </lineage>
</organism>
<dbReference type="PIRSF" id="PIRSF016481">
    <property type="entry name" value="Pilus_assembly_PilP"/>
    <property type="match status" value="1"/>
</dbReference>
<comment type="caution">
    <text evidence="1">The sequence shown here is derived from an EMBL/GenBank/DDBJ whole genome shotgun (WGS) entry which is preliminary data.</text>
</comment>
<name>A0ABV7CNK7_9GAMM</name>